<feature type="signal peptide" evidence="1">
    <location>
        <begin position="1"/>
        <end position="23"/>
    </location>
</feature>
<dbReference type="Proteomes" id="UP001212326">
    <property type="component" value="Chromosome"/>
</dbReference>
<dbReference type="RefSeq" id="WP_270083946.1">
    <property type="nucleotide sequence ID" value="NZ_CP115300.1"/>
</dbReference>
<feature type="chain" id="PRO_5046369220" evidence="1">
    <location>
        <begin position="24"/>
        <end position="138"/>
    </location>
</feature>
<name>A0ABY7P7X4_9ACTN</name>
<organism evidence="2 3">
    <name type="scientific">Streptomyces camelliae</name>
    <dbReference type="NCBI Taxonomy" id="3004093"/>
    <lineage>
        <taxon>Bacteria</taxon>
        <taxon>Bacillati</taxon>
        <taxon>Actinomycetota</taxon>
        <taxon>Actinomycetes</taxon>
        <taxon>Kitasatosporales</taxon>
        <taxon>Streptomycetaceae</taxon>
        <taxon>Streptomyces</taxon>
    </lineage>
</organism>
<gene>
    <name evidence="2" type="ORF">O1G22_28620</name>
</gene>
<keyword evidence="3" id="KW-1185">Reference proteome</keyword>
<accession>A0ABY7P7X4</accession>
<evidence type="ECO:0000256" key="1">
    <source>
        <dbReference type="SAM" id="SignalP"/>
    </source>
</evidence>
<dbReference type="EMBL" id="CP115300">
    <property type="protein sequence ID" value="WBO66487.1"/>
    <property type="molecule type" value="Genomic_DNA"/>
</dbReference>
<protein>
    <submittedName>
        <fullName evidence="2">Uncharacterized protein</fullName>
    </submittedName>
</protein>
<evidence type="ECO:0000313" key="2">
    <source>
        <dbReference type="EMBL" id="WBO66487.1"/>
    </source>
</evidence>
<evidence type="ECO:0000313" key="3">
    <source>
        <dbReference type="Proteomes" id="UP001212326"/>
    </source>
</evidence>
<proteinExistence type="predicted"/>
<keyword evidence="1" id="KW-0732">Signal</keyword>
<reference evidence="2 3" key="1">
    <citation type="submission" date="2022-12" db="EMBL/GenBank/DDBJ databases">
        <authorList>
            <person name="Mo P."/>
        </authorList>
    </citation>
    <scope>NUCLEOTIDE SEQUENCE [LARGE SCALE GENOMIC DNA]</scope>
    <source>
        <strain evidence="2 3">HUAS 2-6</strain>
    </source>
</reference>
<sequence>MKKAVVGLLAAGVFLAGVGTAFAASWNDLGTREISGAVLTEGHYRFNPPERNHGSFEWEGSLRDKNAGDGHNGYVRVRVEGHDWVRYYGKQGKTVHLHHSNWEGSQRYTDDADLNVCVDNAALARDECSRDQHISTRR</sequence>